<dbReference type="AlphaFoldDB" id="E1Z9R0"/>
<keyword evidence="2" id="KW-0472">Membrane</keyword>
<dbReference type="InterPro" id="IPR021414">
    <property type="entry name" value="DUF3054"/>
</dbReference>
<accession>E1Z9R0</accession>
<evidence type="ECO:0000313" key="4">
    <source>
        <dbReference type="Proteomes" id="UP000008141"/>
    </source>
</evidence>
<evidence type="ECO:0000256" key="2">
    <source>
        <dbReference type="SAM" id="Phobius"/>
    </source>
</evidence>
<evidence type="ECO:0000256" key="1">
    <source>
        <dbReference type="SAM" id="MobiDB-lite"/>
    </source>
</evidence>
<dbReference type="KEGG" id="cvr:CHLNCDRAFT_143217"/>
<organism evidence="4">
    <name type="scientific">Chlorella variabilis</name>
    <name type="common">Green alga</name>
    <dbReference type="NCBI Taxonomy" id="554065"/>
    <lineage>
        <taxon>Eukaryota</taxon>
        <taxon>Viridiplantae</taxon>
        <taxon>Chlorophyta</taxon>
        <taxon>core chlorophytes</taxon>
        <taxon>Trebouxiophyceae</taxon>
        <taxon>Chlorellales</taxon>
        <taxon>Chlorellaceae</taxon>
        <taxon>Chlorella clade</taxon>
        <taxon>Chlorella</taxon>
    </lineage>
</organism>
<keyword evidence="2" id="KW-0812">Transmembrane</keyword>
<dbReference type="OrthoDB" id="2015146at2759"/>
<sequence>MRAALQCSSRALLGSALSGAARQARAVHVAPRRLIVAEGERQQQGEASASAPPPPQAAPTPSVRVPPQPRVRVPPPSPYGDNVQIERVETLGESRFSGVVALDSGDTPDNWGRVALLAGGDVAVLLLFATIGRVSHGETISLGAAFGTAWPFIAGCLASGWLLGGYGKAAQGGDTGAAAAAAAKTWALGIPAGLLLRSATRGYLPDPSFIAVSMAVNGVLLVGWRSALAAATPQAAEPQTPVEQLRARRNRQGSPLEMLQMVFSMVKRW</sequence>
<dbReference type="Pfam" id="PF11255">
    <property type="entry name" value="DUF3054"/>
    <property type="match status" value="1"/>
</dbReference>
<reference evidence="3 4" key="1">
    <citation type="journal article" date="2010" name="Plant Cell">
        <title>The Chlorella variabilis NC64A genome reveals adaptation to photosymbiosis, coevolution with viruses, and cryptic sex.</title>
        <authorList>
            <person name="Blanc G."/>
            <person name="Duncan G."/>
            <person name="Agarkova I."/>
            <person name="Borodovsky M."/>
            <person name="Gurnon J."/>
            <person name="Kuo A."/>
            <person name="Lindquist E."/>
            <person name="Lucas S."/>
            <person name="Pangilinan J."/>
            <person name="Polle J."/>
            <person name="Salamov A."/>
            <person name="Terry A."/>
            <person name="Yamada T."/>
            <person name="Dunigan D.D."/>
            <person name="Grigoriev I.V."/>
            <person name="Claverie J.M."/>
            <person name="Van Etten J.L."/>
        </authorList>
    </citation>
    <scope>NUCLEOTIDE SEQUENCE [LARGE SCALE GENOMIC DNA]</scope>
    <source>
        <strain evidence="3 4">NC64A</strain>
    </source>
</reference>
<keyword evidence="2" id="KW-1133">Transmembrane helix</keyword>
<keyword evidence="4" id="KW-1185">Reference proteome</keyword>
<proteinExistence type="predicted"/>
<gene>
    <name evidence="3" type="ORF">CHLNCDRAFT_143217</name>
</gene>
<feature type="transmembrane region" description="Helical" evidence="2">
    <location>
        <begin position="111"/>
        <end position="131"/>
    </location>
</feature>
<dbReference type="GeneID" id="17357285"/>
<feature type="transmembrane region" description="Helical" evidence="2">
    <location>
        <begin position="143"/>
        <end position="164"/>
    </location>
</feature>
<dbReference type="InParanoid" id="E1Z9R0"/>
<dbReference type="OMA" id="KTWALGI"/>
<dbReference type="PANTHER" id="PTHR35283:SF3">
    <property type="entry name" value="T12C22.21 PROTEIN"/>
    <property type="match status" value="1"/>
</dbReference>
<feature type="region of interest" description="Disordered" evidence="1">
    <location>
        <begin position="39"/>
        <end position="81"/>
    </location>
</feature>
<dbReference type="EMBL" id="GL433839">
    <property type="protein sequence ID" value="EFN57567.1"/>
    <property type="molecule type" value="Genomic_DNA"/>
</dbReference>
<evidence type="ECO:0000313" key="3">
    <source>
        <dbReference type="EMBL" id="EFN57567.1"/>
    </source>
</evidence>
<feature type="compositionally biased region" description="Pro residues" evidence="1">
    <location>
        <begin position="51"/>
        <end position="78"/>
    </location>
</feature>
<dbReference type="eggNOG" id="ENOG502QPMJ">
    <property type="taxonomic scope" value="Eukaryota"/>
</dbReference>
<dbReference type="FunCoup" id="E1Z9R0">
    <property type="interactions" value="548"/>
</dbReference>
<dbReference type="RefSeq" id="XP_005849669.1">
    <property type="nucleotide sequence ID" value="XM_005849607.1"/>
</dbReference>
<dbReference type="PANTHER" id="PTHR35283">
    <property type="entry name" value="T12C22.21 PROTEIN"/>
    <property type="match status" value="1"/>
</dbReference>
<dbReference type="Proteomes" id="UP000008141">
    <property type="component" value="Unassembled WGS sequence"/>
</dbReference>
<name>E1Z9R0_CHLVA</name>
<protein>
    <submittedName>
        <fullName evidence="3">Uncharacterized protein</fullName>
    </submittedName>
</protein>